<feature type="region of interest" description="Disordered" evidence="3">
    <location>
        <begin position="270"/>
        <end position="289"/>
    </location>
</feature>
<keyword evidence="1 2" id="KW-0694">RNA-binding</keyword>
<dbReference type="GO" id="GO:0003723">
    <property type="term" value="F:RNA binding"/>
    <property type="evidence" value="ECO:0007669"/>
    <property type="project" value="UniProtKB-UniRule"/>
</dbReference>
<evidence type="ECO:0000256" key="2">
    <source>
        <dbReference type="PROSITE-ProRule" id="PRU00176"/>
    </source>
</evidence>
<feature type="region of interest" description="Disordered" evidence="3">
    <location>
        <begin position="168"/>
        <end position="193"/>
    </location>
</feature>
<sequence length="447" mass="46903">MRLCAGRRLPLTFPNPQTLALTGAQIQQRRPPAVVRRDGRPEPPAARRCSNGCLIPASICGDHRAAVPASRSRDRDGASAGRTRDVPARCSGARGGAAAGRARGGAAVPARPSRVLAFWVAPQHSVPLAAPAPPTGCFRDDPAAGRTRDGSPSAAFCACDGARLRARGTDARSSGGHGHDGPDAPANPGHGRTAAVASYGATSFIAHGPYVDDGDAASSSWSYDGTTTSATRPSTCNAAAAAAAAAAASTGRPDDEGPATSAAWPSTHDAAAAASGWPGYDGTATSAARPPVMQQQPSQTDQMMMTQPQLSTLPCKHQRLDQYDMPYGQHITGHQQEMAVAVMGPSYGLYLNNELSSFGAHEPSLPPDASSTLYVEGLPSNCTRWEVAHIFHQYMGFREVRLVNKGSSRHVMCFVDFATPGQAFLVMQTLQGYKFDQQDHRSPNLQL</sequence>
<proteinExistence type="predicted"/>
<dbReference type="AlphaFoldDB" id="A0A0A9HFX3"/>
<dbReference type="CDD" id="cd21618">
    <property type="entry name" value="RRM_AtNSRA_like"/>
    <property type="match status" value="1"/>
</dbReference>
<dbReference type="PROSITE" id="PS50102">
    <property type="entry name" value="RRM"/>
    <property type="match status" value="1"/>
</dbReference>
<evidence type="ECO:0000313" key="5">
    <source>
        <dbReference type="EMBL" id="JAE35612.1"/>
    </source>
</evidence>
<name>A0A0A9HFX3_ARUDO</name>
<organism evidence="5">
    <name type="scientific">Arundo donax</name>
    <name type="common">Giant reed</name>
    <name type="synonym">Donax arundinaceus</name>
    <dbReference type="NCBI Taxonomy" id="35708"/>
    <lineage>
        <taxon>Eukaryota</taxon>
        <taxon>Viridiplantae</taxon>
        <taxon>Streptophyta</taxon>
        <taxon>Embryophyta</taxon>
        <taxon>Tracheophyta</taxon>
        <taxon>Spermatophyta</taxon>
        <taxon>Magnoliopsida</taxon>
        <taxon>Liliopsida</taxon>
        <taxon>Poales</taxon>
        <taxon>Poaceae</taxon>
        <taxon>PACMAD clade</taxon>
        <taxon>Arundinoideae</taxon>
        <taxon>Arundineae</taxon>
        <taxon>Arundo</taxon>
    </lineage>
</organism>
<reference evidence="5" key="2">
    <citation type="journal article" date="2015" name="Data Brief">
        <title>Shoot transcriptome of the giant reed, Arundo donax.</title>
        <authorList>
            <person name="Barrero R.A."/>
            <person name="Guerrero F.D."/>
            <person name="Moolhuijzen P."/>
            <person name="Goolsby J.A."/>
            <person name="Tidwell J."/>
            <person name="Bellgard S.E."/>
            <person name="Bellgard M.I."/>
        </authorList>
    </citation>
    <scope>NUCLEOTIDE SEQUENCE</scope>
    <source>
        <tissue evidence="5">Shoot tissue taken approximately 20 cm above the soil surface</tissue>
    </source>
</reference>
<dbReference type="SMART" id="SM00360">
    <property type="entry name" value="RRM"/>
    <property type="match status" value="1"/>
</dbReference>
<dbReference type="EMBL" id="GBRH01162284">
    <property type="protein sequence ID" value="JAE35612.1"/>
    <property type="molecule type" value="Transcribed_RNA"/>
</dbReference>
<dbReference type="InterPro" id="IPR000504">
    <property type="entry name" value="RRM_dom"/>
</dbReference>
<dbReference type="Gene3D" id="3.30.70.330">
    <property type="match status" value="1"/>
</dbReference>
<dbReference type="InterPro" id="IPR035979">
    <property type="entry name" value="RBD_domain_sf"/>
</dbReference>
<feature type="compositionally biased region" description="Basic and acidic residues" evidence="3">
    <location>
        <begin position="65"/>
        <end position="87"/>
    </location>
</feature>
<evidence type="ECO:0000259" key="4">
    <source>
        <dbReference type="PROSITE" id="PS50102"/>
    </source>
</evidence>
<dbReference type="SUPFAM" id="SSF54928">
    <property type="entry name" value="RNA-binding domain, RBD"/>
    <property type="match status" value="1"/>
</dbReference>
<evidence type="ECO:0000256" key="3">
    <source>
        <dbReference type="SAM" id="MobiDB-lite"/>
    </source>
</evidence>
<evidence type="ECO:0000256" key="1">
    <source>
        <dbReference type="ARBA" id="ARBA00022884"/>
    </source>
</evidence>
<feature type="region of interest" description="Disordered" evidence="3">
    <location>
        <begin position="26"/>
        <end position="48"/>
    </location>
</feature>
<reference evidence="5" key="1">
    <citation type="submission" date="2014-09" db="EMBL/GenBank/DDBJ databases">
        <authorList>
            <person name="Magalhaes I.L.F."/>
            <person name="Oliveira U."/>
            <person name="Santos F.R."/>
            <person name="Vidigal T.H.D.A."/>
            <person name="Brescovit A.D."/>
            <person name="Santos A.J."/>
        </authorList>
    </citation>
    <scope>NUCLEOTIDE SEQUENCE</scope>
    <source>
        <tissue evidence="5">Shoot tissue taken approximately 20 cm above the soil surface</tissue>
    </source>
</reference>
<feature type="region of interest" description="Disordered" evidence="3">
    <location>
        <begin position="65"/>
        <end position="106"/>
    </location>
</feature>
<accession>A0A0A9HFX3</accession>
<dbReference type="PANTHER" id="PTHR10501">
    <property type="entry name" value="U1 SMALL NUCLEAR RIBONUCLEOPROTEIN A/U2 SMALL NUCLEAR RIBONUCLEOPROTEIN B"/>
    <property type="match status" value="1"/>
</dbReference>
<feature type="domain" description="RRM" evidence="4">
    <location>
        <begin position="371"/>
        <end position="447"/>
    </location>
</feature>
<dbReference type="Pfam" id="PF00076">
    <property type="entry name" value="RRM_1"/>
    <property type="match status" value="1"/>
</dbReference>
<dbReference type="InterPro" id="IPR012677">
    <property type="entry name" value="Nucleotide-bd_a/b_plait_sf"/>
</dbReference>
<protein>
    <recommendedName>
        <fullName evidence="4">RRM domain-containing protein</fullName>
    </recommendedName>
</protein>